<feature type="domain" description="V-ATPase proteolipid subunit C-like" evidence="6">
    <location>
        <begin position="17"/>
        <end position="75"/>
    </location>
</feature>
<feature type="transmembrane region" description="Helical" evidence="5">
    <location>
        <begin position="93"/>
        <end position="118"/>
    </location>
</feature>
<keyword evidence="8" id="KW-1185">Reference proteome</keyword>
<name>A0A6C0RGA7_9BACT</name>
<keyword evidence="4 5" id="KW-0472">Membrane</keyword>
<evidence type="ECO:0000256" key="4">
    <source>
        <dbReference type="ARBA" id="ARBA00023136"/>
    </source>
</evidence>
<proteinExistence type="predicted"/>
<dbReference type="KEGG" id="drc:G0Q07_15850"/>
<evidence type="ECO:0000256" key="5">
    <source>
        <dbReference type="SAM" id="Phobius"/>
    </source>
</evidence>
<feature type="transmembrane region" description="Helical" evidence="5">
    <location>
        <begin position="20"/>
        <end position="43"/>
    </location>
</feature>
<dbReference type="EMBL" id="CP048409">
    <property type="protein sequence ID" value="QIA09097.1"/>
    <property type="molecule type" value="Genomic_DNA"/>
</dbReference>
<dbReference type="InterPro" id="IPR002379">
    <property type="entry name" value="ATPase_proteolipid_c-like_dom"/>
</dbReference>
<dbReference type="Gene3D" id="1.20.120.610">
    <property type="entry name" value="lithium bound rotor ring of v- atpase"/>
    <property type="match status" value="1"/>
</dbReference>
<dbReference type="Proteomes" id="UP000474630">
    <property type="component" value="Chromosome"/>
</dbReference>
<evidence type="ECO:0000256" key="1">
    <source>
        <dbReference type="ARBA" id="ARBA00004141"/>
    </source>
</evidence>
<dbReference type="AlphaFoldDB" id="A0A6C0RGA7"/>
<dbReference type="GO" id="GO:0015078">
    <property type="term" value="F:proton transmembrane transporter activity"/>
    <property type="evidence" value="ECO:0007669"/>
    <property type="project" value="InterPro"/>
</dbReference>
<evidence type="ECO:0000259" key="6">
    <source>
        <dbReference type="Pfam" id="PF00137"/>
    </source>
</evidence>
<evidence type="ECO:0000313" key="8">
    <source>
        <dbReference type="Proteomes" id="UP000474630"/>
    </source>
</evidence>
<evidence type="ECO:0000256" key="2">
    <source>
        <dbReference type="ARBA" id="ARBA00022692"/>
    </source>
</evidence>
<organism evidence="7 8">
    <name type="scientific">Draconibacterium halophilum</name>
    <dbReference type="NCBI Taxonomy" id="2706887"/>
    <lineage>
        <taxon>Bacteria</taxon>
        <taxon>Pseudomonadati</taxon>
        <taxon>Bacteroidota</taxon>
        <taxon>Bacteroidia</taxon>
        <taxon>Marinilabiliales</taxon>
        <taxon>Prolixibacteraceae</taxon>
        <taxon>Draconibacterium</taxon>
    </lineage>
</organism>
<keyword evidence="3 5" id="KW-1133">Transmembrane helix</keyword>
<accession>A0A6C0RGA7</accession>
<dbReference type="Pfam" id="PF00137">
    <property type="entry name" value="ATP-synt_C"/>
    <property type="match status" value="1"/>
</dbReference>
<feature type="transmembrane region" description="Helical" evidence="5">
    <location>
        <begin position="55"/>
        <end position="73"/>
    </location>
</feature>
<evidence type="ECO:0000313" key="7">
    <source>
        <dbReference type="EMBL" id="QIA09097.1"/>
    </source>
</evidence>
<comment type="subcellular location">
    <subcellularLocation>
        <location evidence="1">Membrane</location>
        <topology evidence="1">Multi-pass membrane protein</topology>
    </subcellularLocation>
</comment>
<sequence>MTLTTILATTVAGFGGHAIALGIAGVGSAIGTGIAGMGAVGLWKQSIRDKKKLPSLALAMVGMPLSQVIYGMIFMNSMIGANLSPDSYTNQMIWAFFIGIAIAASAIMQGRVGAAACANLAVDDKQGSGMYIAAMGIIETVALLAMVFGMGGIPGA</sequence>
<gene>
    <name evidence="7" type="ORF">G0Q07_15850</name>
</gene>
<dbReference type="RefSeq" id="WP_163347986.1">
    <property type="nucleotide sequence ID" value="NZ_CP048409.1"/>
</dbReference>
<dbReference type="InterPro" id="IPR035921">
    <property type="entry name" value="F/V-ATP_Csub_sf"/>
</dbReference>
<protein>
    <submittedName>
        <fullName evidence="7">V-type ATP synthase subunit K</fullName>
    </submittedName>
</protein>
<dbReference type="GO" id="GO:0033177">
    <property type="term" value="C:proton-transporting two-sector ATPase complex, proton-transporting domain"/>
    <property type="evidence" value="ECO:0007669"/>
    <property type="project" value="InterPro"/>
</dbReference>
<keyword evidence="2 5" id="KW-0812">Transmembrane</keyword>
<evidence type="ECO:0000256" key="3">
    <source>
        <dbReference type="ARBA" id="ARBA00022989"/>
    </source>
</evidence>
<feature type="transmembrane region" description="Helical" evidence="5">
    <location>
        <begin position="130"/>
        <end position="153"/>
    </location>
</feature>
<reference evidence="7 8" key="1">
    <citation type="submission" date="2020-02" db="EMBL/GenBank/DDBJ databases">
        <title>Genome sequencing for Draconibacterium sp. strain M1.</title>
        <authorList>
            <person name="Park S.-J."/>
        </authorList>
    </citation>
    <scope>NUCLEOTIDE SEQUENCE [LARGE SCALE GENOMIC DNA]</scope>
    <source>
        <strain evidence="7 8">M1</strain>
    </source>
</reference>